<evidence type="ECO:0008006" key="4">
    <source>
        <dbReference type="Google" id="ProtNLM"/>
    </source>
</evidence>
<proteinExistence type="predicted"/>
<gene>
    <name evidence="2" type="ORF">GCM10009547_23890</name>
</gene>
<name>A0ABN1GV36_9ACTN</name>
<feature type="transmembrane region" description="Helical" evidence="1">
    <location>
        <begin position="62"/>
        <end position="82"/>
    </location>
</feature>
<accession>A0ABN1GV36</accession>
<keyword evidence="1" id="KW-0812">Transmembrane</keyword>
<evidence type="ECO:0000313" key="2">
    <source>
        <dbReference type="EMBL" id="GAA0620527.1"/>
    </source>
</evidence>
<protein>
    <recommendedName>
        <fullName evidence="4">DUF3618 domain-containing protein</fullName>
    </recommendedName>
</protein>
<keyword evidence="3" id="KW-1185">Reference proteome</keyword>
<evidence type="ECO:0000256" key="1">
    <source>
        <dbReference type="SAM" id="Phobius"/>
    </source>
</evidence>
<organism evidence="2 3">
    <name type="scientific">Sporichthya brevicatena</name>
    <dbReference type="NCBI Taxonomy" id="171442"/>
    <lineage>
        <taxon>Bacteria</taxon>
        <taxon>Bacillati</taxon>
        <taxon>Actinomycetota</taxon>
        <taxon>Actinomycetes</taxon>
        <taxon>Sporichthyales</taxon>
        <taxon>Sporichthyaceae</taxon>
        <taxon>Sporichthya</taxon>
    </lineage>
</organism>
<evidence type="ECO:0000313" key="3">
    <source>
        <dbReference type="Proteomes" id="UP001500957"/>
    </source>
</evidence>
<dbReference type="RefSeq" id="WP_344604963.1">
    <property type="nucleotide sequence ID" value="NZ_BAAAHE010000018.1"/>
</dbReference>
<keyword evidence="1" id="KW-0472">Membrane</keyword>
<reference evidence="2 3" key="1">
    <citation type="journal article" date="2019" name="Int. J. Syst. Evol. Microbiol.">
        <title>The Global Catalogue of Microorganisms (GCM) 10K type strain sequencing project: providing services to taxonomists for standard genome sequencing and annotation.</title>
        <authorList>
            <consortium name="The Broad Institute Genomics Platform"/>
            <consortium name="The Broad Institute Genome Sequencing Center for Infectious Disease"/>
            <person name="Wu L."/>
            <person name="Ma J."/>
        </authorList>
    </citation>
    <scope>NUCLEOTIDE SEQUENCE [LARGE SCALE GENOMIC DNA]</scope>
    <source>
        <strain evidence="2 3">JCM 10671</strain>
    </source>
</reference>
<sequence>MHRPSARAVRRTATDLSDQVLPHLNSAKDTLVEDVLPKVKHGGVDLAARAGLMSPPKQRHPWRLAAIVGAVAVAAYAAWNAWKLPHASDDWAHADTATPAGSRPSADVPA</sequence>
<keyword evidence="1" id="KW-1133">Transmembrane helix</keyword>
<dbReference type="Proteomes" id="UP001500957">
    <property type="component" value="Unassembled WGS sequence"/>
</dbReference>
<dbReference type="EMBL" id="BAAAHE010000018">
    <property type="protein sequence ID" value="GAA0620527.1"/>
    <property type="molecule type" value="Genomic_DNA"/>
</dbReference>
<comment type="caution">
    <text evidence="2">The sequence shown here is derived from an EMBL/GenBank/DDBJ whole genome shotgun (WGS) entry which is preliminary data.</text>
</comment>